<dbReference type="Proteomes" id="UP001429745">
    <property type="component" value="Unassembled WGS sequence"/>
</dbReference>
<protein>
    <submittedName>
        <fullName evidence="1">Uncharacterized protein</fullName>
    </submittedName>
</protein>
<sequence>MSILYVTHRDEETGIVAAITDDPCPCGWPETVLHIVPDGTMKRGCPSCETETEVAT</sequence>
<evidence type="ECO:0000313" key="2">
    <source>
        <dbReference type="Proteomes" id="UP001429745"/>
    </source>
</evidence>
<keyword evidence="2" id="KW-1185">Reference proteome</keyword>
<dbReference type="RefSeq" id="WP_168911114.1">
    <property type="nucleotide sequence ID" value="NZ_JABACI010000001.1"/>
</dbReference>
<dbReference type="EMBL" id="JABACI010000001">
    <property type="protein sequence ID" value="NLP82623.1"/>
    <property type="molecule type" value="Genomic_DNA"/>
</dbReference>
<evidence type="ECO:0000313" key="1">
    <source>
        <dbReference type="EMBL" id="NLP82623.1"/>
    </source>
</evidence>
<proteinExistence type="predicted"/>
<organism evidence="1 2">
    <name type="scientific">Microbacterium salsuginis</name>
    <dbReference type="NCBI Taxonomy" id="2722803"/>
    <lineage>
        <taxon>Bacteria</taxon>
        <taxon>Bacillati</taxon>
        <taxon>Actinomycetota</taxon>
        <taxon>Actinomycetes</taxon>
        <taxon>Micrococcales</taxon>
        <taxon>Microbacteriaceae</taxon>
        <taxon>Microbacterium</taxon>
    </lineage>
</organism>
<accession>A0ABX1K8E2</accession>
<reference evidence="1 2" key="1">
    <citation type="submission" date="2020-04" db="EMBL/GenBank/DDBJ databases">
        <title>CFH 90308 Microbacterium sp.</title>
        <authorList>
            <person name="Nie G."/>
            <person name="Ming H."/>
            <person name="Xia T."/>
        </authorList>
    </citation>
    <scope>NUCLEOTIDE SEQUENCE [LARGE SCALE GENOMIC DNA]</scope>
    <source>
        <strain evidence="1 2">CFH 90308</strain>
    </source>
</reference>
<gene>
    <name evidence="1" type="ORF">HF576_02055</name>
</gene>
<name>A0ABX1K8E2_9MICO</name>
<comment type="caution">
    <text evidence="1">The sequence shown here is derived from an EMBL/GenBank/DDBJ whole genome shotgun (WGS) entry which is preliminary data.</text>
</comment>